<dbReference type="PROSITE" id="PS50983">
    <property type="entry name" value="FE_B12_PBP"/>
    <property type="match status" value="1"/>
</dbReference>
<sequence length="286" mass="29959">MIITFLIVFWGAGTALWVSSSAAQQVDSNADVLSIGGSVTEIIYALDQQHRLVARDTTSVFPPDATRLPDVGYMRALSAEGVLSVGPAMIIAEEGAGPPETIELLQAASIPFIEIPDAYNLEGIVAKIHAVGAALDVEDKAQALADQVATDFAQAEARANDYDGMPKKVLFILSTQGGRILASGTGTAADGIIRMAGAVNAVTAFEGYKPMTDEAISAAAPDVILMMDRTGDHNVPDSELFAMPAIIPTPAAENRAIIRMNGLYLLGFGPRTSEAILDLNLAIYGG</sequence>
<dbReference type="SUPFAM" id="SSF53807">
    <property type="entry name" value="Helical backbone' metal receptor"/>
    <property type="match status" value="1"/>
</dbReference>
<name>A0ABX2IZM8_9RHOB</name>
<dbReference type="EMBL" id="JABUFE010000011">
    <property type="protein sequence ID" value="NSX56214.1"/>
    <property type="molecule type" value="Genomic_DNA"/>
</dbReference>
<organism evidence="2 3">
    <name type="scientific">Parasulfitobacter algicola</name>
    <dbReference type="NCBI Taxonomy" id="2614809"/>
    <lineage>
        <taxon>Bacteria</taxon>
        <taxon>Pseudomonadati</taxon>
        <taxon>Pseudomonadota</taxon>
        <taxon>Alphaproteobacteria</taxon>
        <taxon>Rhodobacterales</taxon>
        <taxon>Roseobacteraceae</taxon>
        <taxon>Parasulfitobacter</taxon>
    </lineage>
</organism>
<dbReference type="PANTHER" id="PTHR30535">
    <property type="entry name" value="VITAMIN B12-BINDING PROTEIN"/>
    <property type="match status" value="1"/>
</dbReference>
<dbReference type="PANTHER" id="PTHR30535:SF4">
    <property type="entry name" value="HEMIN-BINDING PERIPLASMIC PROTEIN HMUT"/>
    <property type="match status" value="1"/>
</dbReference>
<accession>A0ABX2IZM8</accession>
<evidence type="ECO:0000313" key="2">
    <source>
        <dbReference type="EMBL" id="NSX56214.1"/>
    </source>
</evidence>
<comment type="caution">
    <text evidence="2">The sequence shown here is derived from an EMBL/GenBank/DDBJ whole genome shotgun (WGS) entry which is preliminary data.</text>
</comment>
<dbReference type="InterPro" id="IPR050902">
    <property type="entry name" value="ABC_Transporter_SBP"/>
</dbReference>
<proteinExistence type="predicted"/>
<evidence type="ECO:0000259" key="1">
    <source>
        <dbReference type="PROSITE" id="PS50983"/>
    </source>
</evidence>
<dbReference type="RefSeq" id="WP_174139477.1">
    <property type="nucleotide sequence ID" value="NZ_JABUFE010000011.1"/>
</dbReference>
<feature type="domain" description="Fe/B12 periplasmic-binding" evidence="1">
    <location>
        <begin position="31"/>
        <end position="286"/>
    </location>
</feature>
<dbReference type="Proteomes" id="UP000777935">
    <property type="component" value="Unassembled WGS sequence"/>
</dbReference>
<protein>
    <submittedName>
        <fullName evidence="2">ABC transporter substrate-binding protein</fullName>
    </submittedName>
</protein>
<keyword evidence="3" id="KW-1185">Reference proteome</keyword>
<dbReference type="CDD" id="cd01149">
    <property type="entry name" value="HutB"/>
    <property type="match status" value="1"/>
</dbReference>
<dbReference type="Gene3D" id="3.40.50.1980">
    <property type="entry name" value="Nitrogenase molybdenum iron protein domain"/>
    <property type="match status" value="2"/>
</dbReference>
<gene>
    <name evidence="2" type="ORF">HRQ87_15575</name>
</gene>
<reference evidence="2 3" key="1">
    <citation type="submission" date="2020-06" db="EMBL/GenBank/DDBJ databases">
        <title>Sulfitobacter algicola sp. nov., isolated from green algae.</title>
        <authorList>
            <person name="Wang C."/>
        </authorList>
    </citation>
    <scope>NUCLEOTIDE SEQUENCE [LARGE SCALE GENOMIC DNA]</scope>
    <source>
        <strain evidence="2 3">1151</strain>
    </source>
</reference>
<dbReference type="InterPro" id="IPR002491">
    <property type="entry name" value="ABC_transptr_periplasmic_BD"/>
</dbReference>
<evidence type="ECO:0000313" key="3">
    <source>
        <dbReference type="Proteomes" id="UP000777935"/>
    </source>
</evidence>
<dbReference type="Pfam" id="PF01497">
    <property type="entry name" value="Peripla_BP_2"/>
    <property type="match status" value="1"/>
</dbReference>